<dbReference type="InterPro" id="IPR032675">
    <property type="entry name" value="LRR_dom_sf"/>
</dbReference>
<dbReference type="Proteomes" id="UP001428341">
    <property type="component" value="Unassembled WGS sequence"/>
</dbReference>
<dbReference type="InterPro" id="IPR027417">
    <property type="entry name" value="P-loop_NTPase"/>
</dbReference>
<dbReference type="SUPFAM" id="SSF52540">
    <property type="entry name" value="P-loop containing nucleoside triphosphate hydrolases"/>
    <property type="match status" value="1"/>
</dbReference>
<evidence type="ECO:0000256" key="1">
    <source>
        <dbReference type="ARBA" id="ARBA00022614"/>
    </source>
</evidence>
<dbReference type="Pfam" id="PF01582">
    <property type="entry name" value="TIR"/>
    <property type="match status" value="1"/>
</dbReference>
<dbReference type="GO" id="GO:0006952">
    <property type="term" value="P:defense response"/>
    <property type="evidence" value="ECO:0007669"/>
    <property type="project" value="InterPro"/>
</dbReference>
<evidence type="ECO:0000256" key="4">
    <source>
        <dbReference type="SAM" id="Coils"/>
    </source>
</evidence>
<dbReference type="PROSITE" id="PS50104">
    <property type="entry name" value="TIR"/>
    <property type="match status" value="1"/>
</dbReference>
<dbReference type="PRINTS" id="PR00364">
    <property type="entry name" value="DISEASERSIST"/>
</dbReference>
<name>A0AAP0ME59_9ROSI</name>
<dbReference type="Pfam" id="PF07725">
    <property type="entry name" value="LRR_3"/>
    <property type="match status" value="2"/>
</dbReference>
<dbReference type="PANTHER" id="PTHR11017">
    <property type="entry name" value="LEUCINE-RICH REPEAT-CONTAINING PROTEIN"/>
    <property type="match status" value="1"/>
</dbReference>
<gene>
    <name evidence="6" type="ORF">WN944_015522</name>
</gene>
<dbReference type="InterPro" id="IPR044974">
    <property type="entry name" value="Disease_R_plants"/>
</dbReference>
<dbReference type="SMART" id="SM00255">
    <property type="entry name" value="TIR"/>
    <property type="match status" value="1"/>
</dbReference>
<keyword evidence="7" id="KW-1185">Reference proteome</keyword>
<dbReference type="InterPro" id="IPR035897">
    <property type="entry name" value="Toll_tir_struct_dom_sf"/>
</dbReference>
<dbReference type="PANTHER" id="PTHR11017:SF570">
    <property type="entry name" value="DISEASE RESISTANCE PROTEIN (TIR-NBS CLASS)-RELATED"/>
    <property type="match status" value="1"/>
</dbReference>
<feature type="domain" description="TIR" evidence="5">
    <location>
        <begin position="242"/>
        <end position="378"/>
    </location>
</feature>
<evidence type="ECO:0000313" key="7">
    <source>
        <dbReference type="Proteomes" id="UP001428341"/>
    </source>
</evidence>
<evidence type="ECO:0000259" key="5">
    <source>
        <dbReference type="PROSITE" id="PS50104"/>
    </source>
</evidence>
<evidence type="ECO:0000313" key="6">
    <source>
        <dbReference type="EMBL" id="KAK9200325.1"/>
    </source>
</evidence>
<keyword evidence="1" id="KW-0433">Leucine-rich repeat</keyword>
<dbReference type="SUPFAM" id="SSF52058">
    <property type="entry name" value="L domain-like"/>
    <property type="match status" value="2"/>
</dbReference>
<dbReference type="GO" id="GO:0007165">
    <property type="term" value="P:signal transduction"/>
    <property type="evidence" value="ECO:0007669"/>
    <property type="project" value="InterPro"/>
</dbReference>
<keyword evidence="4" id="KW-0175">Coiled coil</keyword>
<comment type="caution">
    <text evidence="6">The sequence shown here is derived from an EMBL/GenBank/DDBJ whole genome shotgun (WGS) entry which is preliminary data.</text>
</comment>
<dbReference type="EMBL" id="JBCGBO010000005">
    <property type="protein sequence ID" value="KAK9200325.1"/>
    <property type="molecule type" value="Genomic_DNA"/>
</dbReference>
<proteinExistence type="predicted"/>
<evidence type="ECO:0000256" key="2">
    <source>
        <dbReference type="ARBA" id="ARBA00022737"/>
    </source>
</evidence>
<protein>
    <recommendedName>
        <fullName evidence="5">TIR domain-containing protein</fullName>
    </recommendedName>
</protein>
<dbReference type="AlphaFoldDB" id="A0AAP0ME59"/>
<dbReference type="InterPro" id="IPR000157">
    <property type="entry name" value="TIR_dom"/>
</dbReference>
<organism evidence="6 7">
    <name type="scientific">Citrus x changshan-huyou</name>
    <dbReference type="NCBI Taxonomy" id="2935761"/>
    <lineage>
        <taxon>Eukaryota</taxon>
        <taxon>Viridiplantae</taxon>
        <taxon>Streptophyta</taxon>
        <taxon>Embryophyta</taxon>
        <taxon>Tracheophyta</taxon>
        <taxon>Spermatophyta</taxon>
        <taxon>Magnoliopsida</taxon>
        <taxon>eudicotyledons</taxon>
        <taxon>Gunneridae</taxon>
        <taxon>Pentapetalae</taxon>
        <taxon>rosids</taxon>
        <taxon>malvids</taxon>
        <taxon>Sapindales</taxon>
        <taxon>Rutaceae</taxon>
        <taxon>Aurantioideae</taxon>
        <taxon>Citrus</taxon>
    </lineage>
</organism>
<feature type="coiled-coil region" evidence="4">
    <location>
        <begin position="354"/>
        <end position="381"/>
    </location>
</feature>
<dbReference type="SUPFAM" id="SSF52200">
    <property type="entry name" value="Toll/Interleukin receptor TIR domain"/>
    <property type="match status" value="1"/>
</dbReference>
<dbReference type="FunFam" id="3.40.50.10140:FF:000007">
    <property type="entry name" value="Disease resistance protein (TIR-NBS-LRR class)"/>
    <property type="match status" value="1"/>
</dbReference>
<accession>A0AAP0ME59</accession>
<dbReference type="InterPro" id="IPR011713">
    <property type="entry name" value="Leu-rich_rpt_3"/>
</dbReference>
<dbReference type="Gene3D" id="3.40.50.10140">
    <property type="entry name" value="Toll/interleukin-1 receptor homology (TIR) domain"/>
    <property type="match status" value="1"/>
</dbReference>
<sequence length="632" mass="71622">MSKVKEIGLNPNTFTKMRKFRFLKFYSSSFNGENKCKVSYLQDPRFTEVKYLHWHGYPLKSLPSNIGAEKLVFLEMPNSSIEQLWDDMKHRGKLNPTIHAAYKMLIAKTPNPTLIPHLNKLVILNLRGSKSLKSLPAGIFNLEFLTTLDQSGCSKLKRLPEISSSNTSCLFLSGTAIEELPLSIELLLRLEYLDLSDCKRLKSLPSSLLQSTCNSPNRKKTYNFPFINSSAHFPSSLALTFKHDYQTLGFGGEDTRDNFTSHLYSALSRQNIQTFIDDQLNRGDEISESLVNAIEASAISVIVFSESYASSRWCLDELVKILDCKEYAQIVIPVFYRVDPSDVRNQTGSFGDSFSKLEERLKENTEKLQSWRNALEEAASVESKDVYALGIWGIGGIGKTAIARAIFDKISEKIEGICLDMSKIKEIHLNPNTFAKMRKLRFLKFYSSSFNGENKCKVSHLQDLRFAEVKYLHWHGYPLKSLPSNHSAEKLVFLEVPNSDIEQLWNGVKQHYSKLNQLIQAACKKLIAKTLNPTLIPHLNKLVILNLSGSKSLKFLPARIFNLEFLTELDLSGCSKLKRLPEISSGNIGRLFLSGTAIEELPSSFELLLRLWLLDLSDCKRLKSLPSSLCEY</sequence>
<keyword evidence="3" id="KW-0520">NAD</keyword>
<reference evidence="6 7" key="1">
    <citation type="submission" date="2024-05" db="EMBL/GenBank/DDBJ databases">
        <title>Haplotype-resolved chromosome-level genome assembly of Huyou (Citrus changshanensis).</title>
        <authorList>
            <person name="Miao C."/>
            <person name="Chen W."/>
            <person name="Wu Y."/>
            <person name="Wang L."/>
            <person name="Zhao S."/>
            <person name="Grierson D."/>
            <person name="Xu C."/>
            <person name="Chen K."/>
        </authorList>
    </citation>
    <scope>NUCLEOTIDE SEQUENCE [LARGE SCALE GENOMIC DNA]</scope>
    <source>
        <strain evidence="6">01-14</strain>
        <tissue evidence="6">Leaf</tissue>
    </source>
</reference>
<dbReference type="Gene3D" id="3.80.10.10">
    <property type="entry name" value="Ribonuclease Inhibitor"/>
    <property type="match status" value="3"/>
</dbReference>
<evidence type="ECO:0000256" key="3">
    <source>
        <dbReference type="ARBA" id="ARBA00023027"/>
    </source>
</evidence>
<keyword evidence="2" id="KW-0677">Repeat</keyword>